<sequence length="1500" mass="166652">MPNLKKHILFSIVLLSAIINNSNAQSSYCIPTKTDNNKEFFISKVSFGDLFQDSNNTAKVYEYYNTLSTSTDVYLGQNYAASVRYNVQNNNQSTLKIWIDFNSDGDFSDKGEVVYVNTVSEPYSSDGIIKNFQINIPSTAKTGKTRMRIAINRNNLSDACNAENQVGETEDYDIYIKDVAEAPIAKSINNIDLNLDVLGNATITTEDINNGSYDAFDSSNGLDLIFSLDKYIFDCNDISTPSTVTLTVTDSDGLKATSTTTVNVKPYTGNFVTPTLEDITEYCSYTAITPVMNLNCNQEITATTTDPISFKTPGTYKIDWIFNNGTTTKISTQNITIKNPATPTISITNISETTAIVRWESEDEGPFIIQHRLKGTTDWNETTSSLKYKKITGLDDGLEYDVQVKTATTCSNDFTGIITFTTVEVQYCNDDVDVNKDSRYYISNVKIGNINNSSDKNADVYKYYKNVSTNIVAGETFSGEITYTRDPNNDTFVTVWIDYNNNGDFSDSEDKVFSTSNPGSGNSNSVFNIALTDILVPETATLGKTRLRVSIKHTSAPTSACNFGSQRGEIEDYDIYIGPTDNTAFESAMITQVLHYDTTDRWIEVTNTNTTETIPANKIALALFKNVSGDLTDVKPSSTFYINAEIAPGASVLIKKPSSKITAINGLAIEQAAITDFSDSKDIIITTKKIDATAWENRYDVVTSIKDNTSLVRIDEVLKPNKNYDSEEWVTFIDDDIATYQSGSGADIISISRHPQAPLISEVFNSSKEANTLLGLHRIGKTTTNSTETLPLWDNGYPDRSRYVQIDENYNHINNKLSARKLEVDLSKELTITDNLLVVNNNIKLDGNIRLLGNSQLVQTHTNSTKITGNGKLFVNQESEVPSKYRYNYMSSPVTTIGENTYTLETVFKDGTNANEPKEIDFVSGYDGSYNEGLLKLADYWIYTYAAGSNGRSNWEHKYKNGTINKGDGYIFKGPGQIQNYTFVGTPNDGSFTTVNEINSGESYLIGNPFPSAMNARKFIQDNINTTTGTLYFWQHVGEESTNGTAGHNFGGYIGGYASQNKDMATNAYVANSNDPVEILLEAEEAEHNGLIINSGTISAVSLNEYDYLKINNISNGIDTLIITYASTNDKVLKLKVNDIEKGDITFTNTNNNYVDKVLTLCVAAGSDITLTSTNDQSSVKIDKITLINKNGEIDCVPSTGGTSYADKYKAPEPYIAIGQGFFVEGSNTKGKIIFNNSQRAYITKESEESVFFKSDKKKTTEKTDNSSLPILKLGMNYSNEVGNNYHRQIGISFNQENSFDYDKGSDSEMYDMNSTDFYWKFPNDQRNYVIAGVQEISNELEIPLEIVVSKNSVITIRIDEKSNINQNVFIKDKLTGKTQKINNASAAFQLQKGTYIDRFVLTFTNETGTVLDVENDILAKNTNIYTDNKNNQIVISKNSDIEINNVALFNILGKKISLWNIKEQKNDYQLDIYKQLPTGIYVVKMDTNKGNINKKVIIE</sequence>
<dbReference type="Pfam" id="PF18962">
    <property type="entry name" value="Por_Secre_tail"/>
    <property type="match status" value="1"/>
</dbReference>
<evidence type="ECO:0000259" key="3">
    <source>
        <dbReference type="Pfam" id="PF18962"/>
    </source>
</evidence>
<dbReference type="InterPro" id="IPR045474">
    <property type="entry name" value="GEVED"/>
</dbReference>
<feature type="domain" description="Secretion system C-terminal sorting" evidence="3">
    <location>
        <begin position="1431"/>
        <end position="1499"/>
    </location>
</feature>
<evidence type="ECO:0000313" key="5">
    <source>
        <dbReference type="EMBL" id="OAD45975.1"/>
    </source>
</evidence>
<feature type="domain" description="GEVED" evidence="4">
    <location>
        <begin position="493"/>
        <end position="575"/>
    </location>
</feature>
<dbReference type="Gene3D" id="2.60.120.260">
    <property type="entry name" value="Galactose-binding domain-like"/>
    <property type="match status" value="1"/>
</dbReference>
<protein>
    <recommendedName>
        <fullName evidence="7">Fibronectin type-III domain-containing protein</fullName>
    </recommendedName>
</protein>
<dbReference type="CDD" id="cd00063">
    <property type="entry name" value="FN3"/>
    <property type="match status" value="1"/>
</dbReference>
<dbReference type="InterPro" id="IPR036116">
    <property type="entry name" value="FN3_sf"/>
</dbReference>
<accession>A0A176TF04</accession>
<dbReference type="Proteomes" id="UP000076923">
    <property type="component" value="Unassembled WGS sequence"/>
</dbReference>
<keyword evidence="6" id="KW-1185">Reference proteome</keyword>
<dbReference type="STRING" id="1333662.LPB303_04740"/>
<feature type="signal peptide" evidence="2">
    <location>
        <begin position="1"/>
        <end position="24"/>
    </location>
</feature>
<evidence type="ECO:0000256" key="1">
    <source>
        <dbReference type="ARBA" id="ARBA00022729"/>
    </source>
</evidence>
<proteinExistence type="predicted"/>
<evidence type="ECO:0000256" key="2">
    <source>
        <dbReference type="SAM" id="SignalP"/>
    </source>
</evidence>
<evidence type="ECO:0000259" key="4">
    <source>
        <dbReference type="Pfam" id="PF20009"/>
    </source>
</evidence>
<dbReference type="OrthoDB" id="2582440at2"/>
<dbReference type="Pfam" id="PF20009">
    <property type="entry name" value="GEVED"/>
    <property type="match status" value="2"/>
</dbReference>
<gene>
    <name evidence="5" type="ORF">LPB303_04740</name>
</gene>
<reference evidence="5 6" key="1">
    <citation type="submission" date="2016-02" db="EMBL/GenBank/DDBJ databases">
        <title>Draft genome sequence of Polaribacter atrinae KACC17473.</title>
        <authorList>
            <person name="Shin S.-K."/>
            <person name="Yi H."/>
        </authorList>
    </citation>
    <scope>NUCLEOTIDE SEQUENCE [LARGE SCALE GENOMIC DNA]</scope>
    <source>
        <strain evidence="5 6">KACC 17473</strain>
    </source>
</reference>
<organism evidence="5 6">
    <name type="scientific">Polaribacter atrinae</name>
    <dbReference type="NCBI Taxonomy" id="1333662"/>
    <lineage>
        <taxon>Bacteria</taxon>
        <taxon>Pseudomonadati</taxon>
        <taxon>Bacteroidota</taxon>
        <taxon>Flavobacteriia</taxon>
        <taxon>Flavobacteriales</taxon>
        <taxon>Flavobacteriaceae</taxon>
    </lineage>
</organism>
<dbReference type="InterPro" id="IPR003961">
    <property type="entry name" value="FN3_dom"/>
</dbReference>
<keyword evidence="1 2" id="KW-0732">Signal</keyword>
<name>A0A176TF04_9FLAO</name>
<evidence type="ECO:0008006" key="7">
    <source>
        <dbReference type="Google" id="ProtNLM"/>
    </source>
</evidence>
<feature type="domain" description="GEVED" evidence="4">
    <location>
        <begin position="95"/>
        <end position="174"/>
    </location>
</feature>
<evidence type="ECO:0000313" key="6">
    <source>
        <dbReference type="Proteomes" id="UP000076923"/>
    </source>
</evidence>
<dbReference type="SUPFAM" id="SSF49265">
    <property type="entry name" value="Fibronectin type III"/>
    <property type="match status" value="1"/>
</dbReference>
<dbReference type="NCBIfam" id="TIGR04183">
    <property type="entry name" value="Por_Secre_tail"/>
    <property type="match status" value="1"/>
</dbReference>
<comment type="caution">
    <text evidence="5">The sequence shown here is derived from an EMBL/GenBank/DDBJ whole genome shotgun (WGS) entry which is preliminary data.</text>
</comment>
<dbReference type="RefSeq" id="WP_068448558.1">
    <property type="nucleotide sequence ID" value="NZ_CP150660.1"/>
</dbReference>
<feature type="chain" id="PRO_5008049864" description="Fibronectin type-III domain-containing protein" evidence="2">
    <location>
        <begin position="25"/>
        <end position="1500"/>
    </location>
</feature>
<dbReference type="InterPro" id="IPR026444">
    <property type="entry name" value="Secre_tail"/>
</dbReference>
<dbReference type="EMBL" id="LVWE01000009">
    <property type="protein sequence ID" value="OAD45975.1"/>
    <property type="molecule type" value="Genomic_DNA"/>
</dbReference>